<feature type="transmembrane region" description="Helical" evidence="16">
    <location>
        <begin position="27"/>
        <end position="48"/>
    </location>
</feature>
<evidence type="ECO:0000256" key="15">
    <source>
        <dbReference type="SAM" id="MobiDB-lite"/>
    </source>
</evidence>
<dbReference type="InterPro" id="IPR052214">
    <property type="entry name" value="DAG_Lipase-Related"/>
</dbReference>
<dbReference type="Proteomes" id="UP001283361">
    <property type="component" value="Unassembled WGS sequence"/>
</dbReference>
<feature type="compositionally biased region" description="Polar residues" evidence="15">
    <location>
        <begin position="704"/>
        <end position="713"/>
    </location>
</feature>
<evidence type="ECO:0000259" key="17">
    <source>
        <dbReference type="Pfam" id="PF01764"/>
    </source>
</evidence>
<evidence type="ECO:0000256" key="3">
    <source>
        <dbReference type="ARBA" id="ARBA00022475"/>
    </source>
</evidence>
<feature type="transmembrane region" description="Helical" evidence="16">
    <location>
        <begin position="104"/>
        <end position="127"/>
    </location>
</feature>
<comment type="catalytic activity">
    <reaction evidence="13">
        <text>a 1,2-diacyl-sn-glycerol + H2O = a 2-acylglycerol + a fatty acid + H(+)</text>
        <dbReference type="Rhea" id="RHEA:33275"/>
        <dbReference type="ChEBI" id="CHEBI:15377"/>
        <dbReference type="ChEBI" id="CHEBI:15378"/>
        <dbReference type="ChEBI" id="CHEBI:17389"/>
        <dbReference type="ChEBI" id="CHEBI:17815"/>
        <dbReference type="ChEBI" id="CHEBI:28868"/>
        <dbReference type="EC" id="3.1.1.116"/>
    </reaction>
    <physiologicalReaction direction="left-to-right" evidence="13">
        <dbReference type="Rhea" id="RHEA:33276"/>
    </physiologicalReaction>
</comment>
<organism evidence="18 19">
    <name type="scientific">Elysia crispata</name>
    <name type="common">lettuce slug</name>
    <dbReference type="NCBI Taxonomy" id="231223"/>
    <lineage>
        <taxon>Eukaryota</taxon>
        <taxon>Metazoa</taxon>
        <taxon>Spiralia</taxon>
        <taxon>Lophotrochozoa</taxon>
        <taxon>Mollusca</taxon>
        <taxon>Gastropoda</taxon>
        <taxon>Heterobranchia</taxon>
        <taxon>Euthyneura</taxon>
        <taxon>Panpulmonata</taxon>
        <taxon>Sacoglossa</taxon>
        <taxon>Placobranchoidea</taxon>
        <taxon>Plakobranchidae</taxon>
        <taxon>Elysia</taxon>
    </lineage>
</organism>
<keyword evidence="10 16" id="KW-1133">Transmembrane helix</keyword>
<feature type="region of interest" description="Disordered" evidence="15">
    <location>
        <begin position="827"/>
        <end position="847"/>
    </location>
</feature>
<comment type="cofactor">
    <cofactor evidence="1">
        <name>Ca(2+)</name>
        <dbReference type="ChEBI" id="CHEBI:29108"/>
    </cofactor>
</comment>
<dbReference type="InterPro" id="IPR002921">
    <property type="entry name" value="Fungal_lipase-type"/>
</dbReference>
<keyword evidence="11" id="KW-0443">Lipid metabolism</keyword>
<dbReference type="GO" id="GO:0019369">
    <property type="term" value="P:arachidonate metabolic process"/>
    <property type="evidence" value="ECO:0007669"/>
    <property type="project" value="TreeGrafter"/>
</dbReference>
<sequence>MRLLTLAIVRGVVNFKADHECTSDLRNLILGHLVILSVCIVLEAAIAFISTRGSILIQAPRASIEYLLYIRAVLGLVELGWLITGAVWASKHYSSCSPDAAKRALLGVMVCNWLMVLLLIICLWCTFDTAGAKWVKMKKFQDSIRERRQNNPRRGTNRRQSGSRRNWRQRSKVLRQFFHRRTQRMRRKAFRAYEESWDRRLQLLCCCVERKGHNRNSMSEIAALFTDFFRDLDVVPSDIVAGLVLLRKYQKQRMNHIISQGSNDVYQFLSGVPVTPQTRFLQLSQQDVMADFHKVTHYMRFALAVYGWPVYVMMHPGTWCCRLLPLFRCCCSKKQQNVVIVDDNCCLCNYSTAFRIRGLNDFELVYCTYHVDIGETPFFVALDHVYKKVVVAIRGTTSLQDVLTDLKAEPETLPLTPPKDDWQGHKGMVQAAVYIKKKLVNDGILQMAWDRDEAYCANSDLLKSEKETSKYDLVLVGHSLGAGTAAILAILLQPEYQNLHCYAYSPPGGLLTLPCVEETKHYITSVVVGKDCVPRIGLPQLEVLRADILNHIKNATDAKWKIISQGLMCCNRYSNEVPPGDIQKERDVTAHPSNSAIGLSAHLPLFPPGKMIHVVRSHPRDQRTTGIFANAEPIYQAIWANNADFDEVLISPTMVNDHMPDNVLDALEKVVVRVAPEKPGHTMTEEQRLEMLNNPSCSSLPSPTVSDTNNSHTHSQDDPIQRQQVCNNFRGADGMEAAAHEEDILMEEMEEQIQYGTSASPYYGRLETGRGGAEGRGVEVEEDMVMAPLASPETLSVASGLSAIGAFSPSSSLMGRDLLRHSLQRCAQKQLDSPNETEGETGEEGKRRLIDLARGPTTWSNKGQRSSLKKAGLHLDPETWDGGILESGEDYTVKLRSGNTICVKAEVVNEMTRQGRGLNVKPASVQFESETNVFPEDDSVEAEEKRHLLAKDEGSTAVLEPSSHIHVSSHSTPSRRVEENSKSEDHSQNNLNSLTPNGNKKPNPPTDINLKSSGMHWGNGENSRSPSPFNDYVRHSPLDQSNQHEYGHPNTYYTQAGVGYPNNSFHAPQRFHSFPSEDAKNLLEDLCQDSFPNSEGENSFVASGDPLINHTNAVGVVVEDHRDGAVDHVLPTDPIPSQGNTAGDDCINTQNSDSSNKHPRGKKIFKKAESDNCLIGGGKLSPRMRRSAEQDDIAHLCDALEIFESEEDKARLCQSVTTLLGVAEDNNSSNTDNISFDIERNGSEVPAPSAASNQAEPQMASVLVTASGKRKTSSNQSVSFGGSVIIPTPQGAAGHSPQSTAGFNGLPETETEFDFAANNDNTSSDTHSDFFLGDSVNQKQESQVSLSESETSVSNLSQLSSKQPVEQVTANILVDNILNDRDNGSSMLQETHL</sequence>
<evidence type="ECO:0000256" key="10">
    <source>
        <dbReference type="ARBA" id="ARBA00022989"/>
    </source>
</evidence>
<evidence type="ECO:0000256" key="14">
    <source>
        <dbReference type="ARBA" id="ARBA00026104"/>
    </source>
</evidence>
<dbReference type="PANTHER" id="PTHR45792:SF8">
    <property type="entry name" value="DIACYLGLYCEROL LIPASE-ALPHA"/>
    <property type="match status" value="1"/>
</dbReference>
<keyword evidence="12 16" id="KW-0472">Membrane</keyword>
<feature type="region of interest" description="Disordered" evidence="15">
    <location>
        <begin position="1224"/>
        <end position="1307"/>
    </location>
</feature>
<feature type="transmembrane region" description="Helical" evidence="16">
    <location>
        <begin position="68"/>
        <end position="89"/>
    </location>
</feature>
<evidence type="ECO:0000256" key="4">
    <source>
        <dbReference type="ARBA" id="ARBA00022553"/>
    </source>
</evidence>
<dbReference type="Gene3D" id="3.40.50.1820">
    <property type="entry name" value="alpha/beta hydrolase"/>
    <property type="match status" value="1"/>
</dbReference>
<keyword evidence="5 16" id="KW-0812">Transmembrane</keyword>
<dbReference type="GO" id="GO:0046872">
    <property type="term" value="F:metal ion binding"/>
    <property type="evidence" value="ECO:0007669"/>
    <property type="project" value="UniProtKB-KW"/>
</dbReference>
<keyword evidence="19" id="KW-1185">Reference proteome</keyword>
<evidence type="ECO:0000256" key="11">
    <source>
        <dbReference type="ARBA" id="ARBA00023098"/>
    </source>
</evidence>
<comment type="subcellular location">
    <subcellularLocation>
        <location evidence="2">Cell membrane</location>
        <topology evidence="2">Multi-pass membrane protein</topology>
    </subcellularLocation>
</comment>
<dbReference type="EC" id="3.1.1.116" evidence="14"/>
<dbReference type="GO" id="GO:0004465">
    <property type="term" value="F:lipoprotein lipase activity"/>
    <property type="evidence" value="ECO:0007669"/>
    <property type="project" value="TreeGrafter"/>
</dbReference>
<dbReference type="GO" id="GO:0032590">
    <property type="term" value="C:dendrite membrane"/>
    <property type="evidence" value="ECO:0007669"/>
    <property type="project" value="TreeGrafter"/>
</dbReference>
<accession>A0AAE1DGH8</accession>
<dbReference type="Pfam" id="PF01764">
    <property type="entry name" value="Lipase_3"/>
    <property type="match status" value="1"/>
</dbReference>
<keyword evidence="9" id="KW-0442">Lipid degradation</keyword>
<comment type="caution">
    <text evidence="18">The sequence shown here is derived from an EMBL/GenBank/DDBJ whole genome shotgun (WGS) entry which is preliminary data.</text>
</comment>
<dbReference type="SUPFAM" id="SSF53474">
    <property type="entry name" value="alpha/beta-Hydrolases"/>
    <property type="match status" value="1"/>
</dbReference>
<dbReference type="PANTHER" id="PTHR45792">
    <property type="entry name" value="DIACYLGLYCEROL LIPASE HOMOLOG-RELATED"/>
    <property type="match status" value="1"/>
</dbReference>
<evidence type="ECO:0000256" key="5">
    <source>
        <dbReference type="ARBA" id="ARBA00022692"/>
    </source>
</evidence>
<keyword evidence="8" id="KW-0106">Calcium</keyword>
<evidence type="ECO:0000256" key="7">
    <source>
        <dbReference type="ARBA" id="ARBA00022801"/>
    </source>
</evidence>
<evidence type="ECO:0000256" key="9">
    <source>
        <dbReference type="ARBA" id="ARBA00022963"/>
    </source>
</evidence>
<feature type="compositionally biased region" description="Basic and acidic residues" evidence="15">
    <location>
        <begin position="975"/>
        <end position="987"/>
    </location>
</feature>
<feature type="region of interest" description="Disordered" evidence="15">
    <location>
        <begin position="145"/>
        <end position="168"/>
    </location>
</feature>
<feature type="compositionally biased region" description="Basic residues" evidence="15">
    <location>
        <begin position="155"/>
        <end position="168"/>
    </location>
</feature>
<keyword evidence="6" id="KW-0479">Metal-binding</keyword>
<keyword evidence="7" id="KW-0378">Hydrolase</keyword>
<name>A0AAE1DGH8_9GAST</name>
<gene>
    <name evidence="18" type="ORF">RRG08_065922</name>
</gene>
<evidence type="ECO:0000313" key="18">
    <source>
        <dbReference type="EMBL" id="KAK3768628.1"/>
    </source>
</evidence>
<evidence type="ECO:0000256" key="8">
    <source>
        <dbReference type="ARBA" id="ARBA00022837"/>
    </source>
</evidence>
<proteinExistence type="predicted"/>
<evidence type="ECO:0000256" key="12">
    <source>
        <dbReference type="ARBA" id="ARBA00023136"/>
    </source>
</evidence>
<feature type="compositionally biased region" description="Low complexity" evidence="15">
    <location>
        <begin position="693"/>
        <end position="703"/>
    </location>
</feature>
<evidence type="ECO:0000256" key="2">
    <source>
        <dbReference type="ARBA" id="ARBA00004651"/>
    </source>
</evidence>
<feature type="compositionally biased region" description="Polar residues" evidence="15">
    <location>
        <begin position="1225"/>
        <end position="1234"/>
    </location>
</feature>
<evidence type="ECO:0000256" key="6">
    <source>
        <dbReference type="ARBA" id="ARBA00022723"/>
    </source>
</evidence>
<keyword evidence="4" id="KW-0597">Phosphoprotein</keyword>
<protein>
    <recommendedName>
        <fullName evidence="14">sn-1-specific diacylglycerol lipase</fullName>
        <ecNumber evidence="14">3.1.1.116</ecNumber>
    </recommendedName>
</protein>
<feature type="compositionally biased region" description="Polar residues" evidence="15">
    <location>
        <begin position="965"/>
        <end position="974"/>
    </location>
</feature>
<feature type="region of interest" description="Disordered" evidence="15">
    <location>
        <begin position="1131"/>
        <end position="1161"/>
    </location>
</feature>
<feature type="region of interest" description="Disordered" evidence="15">
    <location>
        <begin position="693"/>
        <end position="720"/>
    </location>
</feature>
<dbReference type="GO" id="GO:0045211">
    <property type="term" value="C:postsynaptic membrane"/>
    <property type="evidence" value="ECO:0007669"/>
    <property type="project" value="TreeGrafter"/>
</dbReference>
<dbReference type="EMBL" id="JAWDGP010004033">
    <property type="protein sequence ID" value="KAK3768628.1"/>
    <property type="molecule type" value="Genomic_DNA"/>
</dbReference>
<dbReference type="GO" id="GO:0046340">
    <property type="term" value="P:diacylglycerol catabolic process"/>
    <property type="evidence" value="ECO:0007669"/>
    <property type="project" value="TreeGrafter"/>
</dbReference>
<evidence type="ECO:0000256" key="16">
    <source>
        <dbReference type="SAM" id="Phobius"/>
    </source>
</evidence>
<dbReference type="CDD" id="cd00519">
    <property type="entry name" value="Lipase_3"/>
    <property type="match status" value="1"/>
</dbReference>
<reference evidence="18" key="1">
    <citation type="journal article" date="2023" name="G3 (Bethesda)">
        <title>A reference genome for the long-term kleptoplast-retaining sea slug Elysia crispata morphotype clarki.</title>
        <authorList>
            <person name="Eastman K.E."/>
            <person name="Pendleton A.L."/>
            <person name="Shaikh M.A."/>
            <person name="Suttiyut T."/>
            <person name="Ogas R."/>
            <person name="Tomko P."/>
            <person name="Gavelis G."/>
            <person name="Widhalm J.R."/>
            <person name="Wisecaver J.H."/>
        </authorList>
    </citation>
    <scope>NUCLEOTIDE SEQUENCE</scope>
    <source>
        <strain evidence="18">ECLA1</strain>
    </source>
</reference>
<dbReference type="InterPro" id="IPR029058">
    <property type="entry name" value="AB_hydrolase_fold"/>
</dbReference>
<feature type="compositionally biased region" description="Polar residues" evidence="15">
    <location>
        <begin position="1135"/>
        <end position="1154"/>
    </location>
</feature>
<feature type="region of interest" description="Disordered" evidence="15">
    <location>
        <begin position="953"/>
        <end position="1057"/>
    </location>
</feature>
<evidence type="ECO:0000313" key="19">
    <source>
        <dbReference type="Proteomes" id="UP001283361"/>
    </source>
</evidence>
<feature type="domain" description="Fungal lipase-type" evidence="17">
    <location>
        <begin position="390"/>
        <end position="536"/>
    </location>
</feature>
<evidence type="ECO:0000256" key="13">
    <source>
        <dbReference type="ARBA" id="ARBA00024531"/>
    </source>
</evidence>
<dbReference type="GO" id="GO:0005737">
    <property type="term" value="C:cytoplasm"/>
    <property type="evidence" value="ECO:0007669"/>
    <property type="project" value="TreeGrafter"/>
</dbReference>
<keyword evidence="3" id="KW-1003">Cell membrane</keyword>
<evidence type="ECO:0000256" key="1">
    <source>
        <dbReference type="ARBA" id="ARBA00001913"/>
    </source>
</evidence>